<dbReference type="CDD" id="cd06261">
    <property type="entry name" value="TM_PBP2"/>
    <property type="match status" value="1"/>
</dbReference>
<keyword evidence="6 7" id="KW-0472">Membrane</keyword>
<dbReference type="FunFam" id="1.10.3720.10:FF:000003">
    <property type="entry name" value="Aliphatic sulfonate ABC transporter permease"/>
    <property type="match status" value="1"/>
</dbReference>
<dbReference type="SUPFAM" id="SSF161098">
    <property type="entry name" value="MetI-like"/>
    <property type="match status" value="1"/>
</dbReference>
<feature type="domain" description="ABC transmembrane type-1" evidence="9">
    <location>
        <begin position="119"/>
        <end position="299"/>
    </location>
</feature>
<dbReference type="PANTHER" id="PTHR30151:SF7">
    <property type="entry name" value="NITRATE IMPORT PERMEASE PROTEIN NRTB"/>
    <property type="match status" value="1"/>
</dbReference>
<proteinExistence type="inferred from homology"/>
<comment type="similarity">
    <text evidence="7">Belongs to the binding-protein-dependent transport system permease family.</text>
</comment>
<comment type="caution">
    <text evidence="10">The sequence shown here is derived from an EMBL/GenBank/DDBJ whole genome shotgun (WGS) entry which is preliminary data.</text>
</comment>
<feature type="transmembrane region" description="Helical" evidence="7">
    <location>
        <begin position="249"/>
        <end position="273"/>
    </location>
</feature>
<comment type="subcellular location">
    <subcellularLocation>
        <location evidence="1 7">Cell membrane</location>
        <topology evidence="1 7">Multi-pass membrane protein</topology>
    </subcellularLocation>
</comment>
<evidence type="ECO:0000259" key="9">
    <source>
        <dbReference type="PROSITE" id="PS50928"/>
    </source>
</evidence>
<accession>A0AAP4BNV5</accession>
<feature type="compositionally biased region" description="Polar residues" evidence="8">
    <location>
        <begin position="14"/>
        <end position="47"/>
    </location>
</feature>
<evidence type="ECO:0000313" key="10">
    <source>
        <dbReference type="EMBL" id="MDK4306077.1"/>
    </source>
</evidence>
<evidence type="ECO:0000313" key="11">
    <source>
        <dbReference type="Proteomes" id="UP001224412"/>
    </source>
</evidence>
<gene>
    <name evidence="10" type="ORF">QPX42_00665</name>
</gene>
<feature type="transmembrane region" description="Helical" evidence="7">
    <location>
        <begin position="126"/>
        <end position="145"/>
    </location>
</feature>
<dbReference type="PANTHER" id="PTHR30151">
    <property type="entry name" value="ALKANE SULFONATE ABC TRANSPORTER-RELATED, MEMBRANE SUBUNIT"/>
    <property type="match status" value="1"/>
</dbReference>
<reference evidence="10" key="1">
    <citation type="submission" date="2023-05" db="EMBL/GenBank/DDBJ databases">
        <title>Metabolic capabilities are highly conserved among human nasal-associated Corynebacterium species in pangenomic analyses.</title>
        <authorList>
            <person name="Tran T.H."/>
            <person name="Roberts A.Q."/>
            <person name="Escapa I.F."/>
            <person name="Gao W."/>
            <person name="Conlan S."/>
            <person name="Kong H."/>
            <person name="Segre J.A."/>
            <person name="Kelly M.S."/>
            <person name="Lemon K.P."/>
        </authorList>
    </citation>
    <scope>NUCLEOTIDE SEQUENCE</scope>
    <source>
        <strain evidence="10">KPL2773</strain>
    </source>
</reference>
<feature type="compositionally biased region" description="Low complexity" evidence="8">
    <location>
        <begin position="1"/>
        <end position="13"/>
    </location>
</feature>
<dbReference type="GO" id="GO:0042918">
    <property type="term" value="P:alkanesulfonate transmembrane transport"/>
    <property type="evidence" value="ECO:0007669"/>
    <property type="project" value="UniProtKB-ARBA"/>
</dbReference>
<feature type="transmembrane region" description="Helical" evidence="7">
    <location>
        <begin position="60"/>
        <end position="83"/>
    </location>
</feature>
<protein>
    <submittedName>
        <fullName evidence="10">ABC transporter permease</fullName>
    </submittedName>
</protein>
<dbReference type="PROSITE" id="PS50928">
    <property type="entry name" value="ABC_TM1"/>
    <property type="match status" value="1"/>
</dbReference>
<dbReference type="InterPro" id="IPR035906">
    <property type="entry name" value="MetI-like_sf"/>
</dbReference>
<keyword evidence="5 7" id="KW-1133">Transmembrane helix</keyword>
<dbReference type="GO" id="GO:0005886">
    <property type="term" value="C:plasma membrane"/>
    <property type="evidence" value="ECO:0007669"/>
    <property type="project" value="UniProtKB-SubCell"/>
</dbReference>
<feature type="region of interest" description="Disordered" evidence="8">
    <location>
        <begin position="1"/>
        <end position="52"/>
    </location>
</feature>
<evidence type="ECO:0000256" key="5">
    <source>
        <dbReference type="ARBA" id="ARBA00022989"/>
    </source>
</evidence>
<evidence type="ECO:0000256" key="6">
    <source>
        <dbReference type="ARBA" id="ARBA00023136"/>
    </source>
</evidence>
<evidence type="ECO:0000256" key="2">
    <source>
        <dbReference type="ARBA" id="ARBA00022448"/>
    </source>
</evidence>
<keyword evidence="3" id="KW-1003">Cell membrane</keyword>
<dbReference type="Pfam" id="PF00528">
    <property type="entry name" value="BPD_transp_1"/>
    <property type="match status" value="1"/>
</dbReference>
<dbReference type="Gene3D" id="1.10.3720.10">
    <property type="entry name" value="MetI-like"/>
    <property type="match status" value="1"/>
</dbReference>
<evidence type="ECO:0000256" key="4">
    <source>
        <dbReference type="ARBA" id="ARBA00022692"/>
    </source>
</evidence>
<keyword evidence="2 7" id="KW-0813">Transport</keyword>
<evidence type="ECO:0000256" key="3">
    <source>
        <dbReference type="ARBA" id="ARBA00022475"/>
    </source>
</evidence>
<dbReference type="EMBL" id="JASNVH010000001">
    <property type="protein sequence ID" value="MDK4306077.1"/>
    <property type="molecule type" value="Genomic_DNA"/>
</dbReference>
<evidence type="ECO:0000256" key="1">
    <source>
        <dbReference type="ARBA" id="ARBA00004651"/>
    </source>
</evidence>
<dbReference type="Proteomes" id="UP001224412">
    <property type="component" value="Unassembled WGS sequence"/>
</dbReference>
<dbReference type="RefSeq" id="WP_272698100.1">
    <property type="nucleotide sequence ID" value="NZ_JAQPSI010000003.1"/>
</dbReference>
<feature type="transmembrane region" description="Helical" evidence="7">
    <location>
        <begin position="280"/>
        <end position="300"/>
    </location>
</feature>
<sequence length="309" mass="33165">MSQTHTSITQTSTPAARTSAGRTSTSQASAGRTSTSQASAGRTSTGRTLPREKSGPWKPVVLGLGLFLAFLLVWQLIAAAGWLSDIAPTPARTFSRGAEILSDPFYRDGPASVGIFWHMVASLRRVLLGFIIAMLIAIPLGFWLGSSTTFRRATDPFVQILRPVSPLAWLPLGLALLRDAENTAVFVIILSALWPTLLNTIEAVRGVHPSYKNLGATLGTSRVDRLLYIIGPAALPGIITGMRQSLSTAWLVIVAAEMLVGGQGVGFFVWNMWNRLDIDAIVVVIVLIGAIGLALDYLVASLQKVVRYD</sequence>
<organism evidence="10 11">
    <name type="scientific">Corynebacterium pseudodiphtheriticum</name>
    <dbReference type="NCBI Taxonomy" id="37637"/>
    <lineage>
        <taxon>Bacteria</taxon>
        <taxon>Bacillati</taxon>
        <taxon>Actinomycetota</taxon>
        <taxon>Actinomycetes</taxon>
        <taxon>Mycobacteriales</taxon>
        <taxon>Corynebacteriaceae</taxon>
        <taxon>Corynebacterium</taxon>
    </lineage>
</organism>
<dbReference type="AlphaFoldDB" id="A0AAP4BNV5"/>
<name>A0AAP4BNV5_9CORY</name>
<dbReference type="InterPro" id="IPR000515">
    <property type="entry name" value="MetI-like"/>
</dbReference>
<evidence type="ECO:0000256" key="7">
    <source>
        <dbReference type="RuleBase" id="RU363032"/>
    </source>
</evidence>
<keyword evidence="4 7" id="KW-0812">Transmembrane</keyword>
<evidence type="ECO:0000256" key="8">
    <source>
        <dbReference type="SAM" id="MobiDB-lite"/>
    </source>
</evidence>